<name>A0ABR3A0R8_9AGAR</name>
<reference evidence="3 4" key="1">
    <citation type="submission" date="2024-05" db="EMBL/GenBank/DDBJ databases">
        <title>A draft genome resource for the thread blight pathogen Marasmius tenuissimus strain MS-2.</title>
        <authorList>
            <person name="Yulfo-Soto G.E."/>
            <person name="Baruah I.K."/>
            <person name="Amoako-Attah I."/>
            <person name="Bukari Y."/>
            <person name="Meinhardt L.W."/>
            <person name="Bailey B.A."/>
            <person name="Cohen S.P."/>
        </authorList>
    </citation>
    <scope>NUCLEOTIDE SEQUENCE [LARGE SCALE GENOMIC DNA]</scope>
    <source>
        <strain evidence="3 4">MS-2</strain>
    </source>
</reference>
<feature type="region of interest" description="Disordered" evidence="1">
    <location>
        <begin position="1"/>
        <end position="33"/>
    </location>
</feature>
<feature type="domain" description="DUF7330" evidence="2">
    <location>
        <begin position="51"/>
        <end position="239"/>
    </location>
</feature>
<dbReference type="InterPro" id="IPR055754">
    <property type="entry name" value="DUF7330"/>
</dbReference>
<proteinExistence type="predicted"/>
<dbReference type="EMBL" id="JBBXMP010000028">
    <property type="protein sequence ID" value="KAL0067180.1"/>
    <property type="molecule type" value="Genomic_DNA"/>
</dbReference>
<sequence length="257" mass="28124">MVVTDTDESKQCEVSQDSGSAPLDSPPPYSPPTFQEVLSQEHIPSNIKPTNFIAVHEKNSSIRGVYAIDPSIRIPRSLFPPSPTETEQTDTPVQSNNLQVSSRNGSVDAQIYMVPDAKPFDDGERVKLDVGSRNGSVTAKIHRAGSSQPRFALHCFAHNGAVYVGIPRSFRGSLLLSTRDGAVRLSEQVDAQKTVTNATHDAKQYYIGILPEEDDDQDDEDEVVVQGKNGTIRVAYSDEVVESVFKGLVGMFSRLFD</sequence>
<dbReference type="Proteomes" id="UP001437256">
    <property type="component" value="Unassembled WGS sequence"/>
</dbReference>
<protein>
    <recommendedName>
        <fullName evidence="2">DUF7330 domain-containing protein</fullName>
    </recommendedName>
</protein>
<dbReference type="Pfam" id="PF24016">
    <property type="entry name" value="DUF7330"/>
    <property type="match status" value="1"/>
</dbReference>
<feature type="compositionally biased region" description="Polar residues" evidence="1">
    <location>
        <begin position="84"/>
        <end position="101"/>
    </location>
</feature>
<evidence type="ECO:0000256" key="1">
    <source>
        <dbReference type="SAM" id="MobiDB-lite"/>
    </source>
</evidence>
<accession>A0ABR3A0R8</accession>
<evidence type="ECO:0000259" key="2">
    <source>
        <dbReference type="Pfam" id="PF24016"/>
    </source>
</evidence>
<feature type="region of interest" description="Disordered" evidence="1">
    <location>
        <begin position="76"/>
        <end position="101"/>
    </location>
</feature>
<comment type="caution">
    <text evidence="3">The sequence shown here is derived from an EMBL/GenBank/DDBJ whole genome shotgun (WGS) entry which is preliminary data.</text>
</comment>
<evidence type="ECO:0000313" key="3">
    <source>
        <dbReference type="EMBL" id="KAL0067180.1"/>
    </source>
</evidence>
<keyword evidence="4" id="KW-1185">Reference proteome</keyword>
<organism evidence="3 4">
    <name type="scientific">Marasmius tenuissimus</name>
    <dbReference type="NCBI Taxonomy" id="585030"/>
    <lineage>
        <taxon>Eukaryota</taxon>
        <taxon>Fungi</taxon>
        <taxon>Dikarya</taxon>
        <taxon>Basidiomycota</taxon>
        <taxon>Agaricomycotina</taxon>
        <taxon>Agaricomycetes</taxon>
        <taxon>Agaricomycetidae</taxon>
        <taxon>Agaricales</taxon>
        <taxon>Marasmiineae</taxon>
        <taxon>Marasmiaceae</taxon>
        <taxon>Marasmius</taxon>
    </lineage>
</organism>
<evidence type="ECO:0000313" key="4">
    <source>
        <dbReference type="Proteomes" id="UP001437256"/>
    </source>
</evidence>
<gene>
    <name evidence="3" type="ORF">AAF712_005750</name>
</gene>